<dbReference type="Proteomes" id="UP001431209">
    <property type="component" value="Unassembled WGS sequence"/>
</dbReference>
<dbReference type="PANTHER" id="PTHR43563">
    <property type="entry name" value="AMINE OXIDASE"/>
    <property type="match status" value="1"/>
</dbReference>
<feature type="binding site" evidence="5">
    <location>
        <position position="445"/>
    </location>
    <ligand>
        <name>FAD</name>
        <dbReference type="ChEBI" id="CHEBI:57692"/>
    </ligand>
</feature>
<dbReference type="PANTHER" id="PTHR43563:SF12">
    <property type="entry name" value="FLAVIN-CONTAINING MONOAMINE OXIDASE A-RELATED"/>
    <property type="match status" value="1"/>
</dbReference>
<comment type="caution">
    <text evidence="8">The sequence shown here is derived from an EMBL/GenBank/DDBJ whole genome shotgun (WGS) entry which is preliminary data.</text>
</comment>
<evidence type="ECO:0000256" key="3">
    <source>
        <dbReference type="ARBA" id="ARBA00023002"/>
    </source>
</evidence>
<keyword evidence="6" id="KW-0274">FAD</keyword>
<organism evidence="8 10">
    <name type="scientific">Acrasis kona</name>
    <dbReference type="NCBI Taxonomy" id="1008807"/>
    <lineage>
        <taxon>Eukaryota</taxon>
        <taxon>Discoba</taxon>
        <taxon>Heterolobosea</taxon>
        <taxon>Tetramitia</taxon>
        <taxon>Eutetramitia</taxon>
        <taxon>Acrasidae</taxon>
        <taxon>Acrasis</taxon>
    </lineage>
</organism>
<dbReference type="Gene3D" id="3.50.50.60">
    <property type="entry name" value="FAD/NAD(P)-binding domain"/>
    <property type="match status" value="1"/>
</dbReference>
<evidence type="ECO:0000256" key="4">
    <source>
        <dbReference type="ARBA" id="ARBA00048448"/>
    </source>
</evidence>
<name>A0AAW2YQG2_9EUKA</name>
<dbReference type="AlphaFoldDB" id="A0AAW2YQG2"/>
<evidence type="ECO:0000259" key="7">
    <source>
        <dbReference type="Pfam" id="PF01593"/>
    </source>
</evidence>
<dbReference type="SUPFAM" id="SSF54373">
    <property type="entry name" value="FAD-linked reductases, C-terminal domain"/>
    <property type="match status" value="1"/>
</dbReference>
<evidence type="ECO:0000313" key="10">
    <source>
        <dbReference type="Proteomes" id="UP001431209"/>
    </source>
</evidence>
<dbReference type="GO" id="GO:0097621">
    <property type="term" value="F:monoamine oxidase activity"/>
    <property type="evidence" value="ECO:0007669"/>
    <property type="project" value="UniProtKB-EC"/>
</dbReference>
<dbReference type="PRINTS" id="PR00757">
    <property type="entry name" value="AMINEOXDASEF"/>
</dbReference>
<feature type="domain" description="Amine oxidase" evidence="7">
    <location>
        <begin position="15"/>
        <end position="468"/>
    </location>
</feature>
<evidence type="ECO:0000256" key="1">
    <source>
        <dbReference type="ARBA" id="ARBA00001974"/>
    </source>
</evidence>
<sequence>MLEHTYDIIVVGGGLAGLYASKKLIKEGHSVLVLEARDRVGGRTLTEKHGDHYWDLGGQWVGGTHYLLQDLVKELGLEMFDQYEEGDHILDVNGKQIKYAGNISNLNDKYSLDGVFEAIQKLDTMAFSLPSVSDPLSGKPNIDEKQYGNPKTWDSQTIAEWTSKNVKGDDGRAIINWFARVCLGQEPLEMSLLYFLVFLKAGEGYSRLADIKGGAQEKRIVNGSQQVSTRLKELLEKNKNFDIKLNSTVHRIEQHPTAGVSVTVWNDDLGVKDQRVYKAKYCIVAVPPTISRKIDFYPLVSGARDELTQRMPMGCIIKVIVVYKNRFWREKGFSAEVISDTGPIFICYDDSAPDGTSAIVGFIGAQAAREWATRTEAERQSAICKQYARYWGEEALHPIKYLEKDWRTERHSGGCYVGLLGPGAITACHKGLREPCGRIHWAGTETASKWIAYMEGALESGERVAKEVSERVYSSNDQLKSKL</sequence>
<feature type="binding site" evidence="5">
    <location>
        <position position="249"/>
    </location>
    <ligand>
        <name>FAD</name>
        <dbReference type="ChEBI" id="CHEBI:57692"/>
    </ligand>
</feature>
<gene>
    <name evidence="9" type="ORF">AKO1_014676</name>
    <name evidence="8" type="ORF">AKO1_015111</name>
</gene>
<evidence type="ECO:0000256" key="6">
    <source>
        <dbReference type="RuleBase" id="RU362067"/>
    </source>
</evidence>
<dbReference type="InterPro" id="IPR001613">
    <property type="entry name" value="Flavin_amine_oxidase"/>
</dbReference>
<evidence type="ECO:0000313" key="8">
    <source>
        <dbReference type="EMBL" id="KAL0479380.1"/>
    </source>
</evidence>
<keyword evidence="6" id="KW-0285">Flavoprotein</keyword>
<comment type="cofactor">
    <cofactor evidence="1 6">
        <name>FAD</name>
        <dbReference type="ChEBI" id="CHEBI:57692"/>
    </cofactor>
</comment>
<dbReference type="InterPro" id="IPR036188">
    <property type="entry name" value="FAD/NAD-bd_sf"/>
</dbReference>
<accession>A0AAW2YQG2</accession>
<dbReference type="EC" id="1.4.3.-" evidence="6"/>
<dbReference type="Gene3D" id="3.90.660.10">
    <property type="match status" value="1"/>
</dbReference>
<protein>
    <recommendedName>
        <fullName evidence="6">Amine oxidase</fullName>
        <ecNumber evidence="6">1.4.3.-</ecNumber>
    </recommendedName>
</protein>
<reference evidence="8 10" key="1">
    <citation type="submission" date="2024-03" db="EMBL/GenBank/DDBJ databases">
        <title>The Acrasis kona genome and developmental transcriptomes reveal deep origins of eukaryotic multicellular pathways.</title>
        <authorList>
            <person name="Sheikh S."/>
            <person name="Fu C.-J."/>
            <person name="Brown M.W."/>
            <person name="Baldauf S.L."/>
        </authorList>
    </citation>
    <scope>NUCLEOTIDE SEQUENCE [LARGE SCALE GENOMIC DNA]</scope>
    <source>
        <strain evidence="8 10">ATCC MYA-3509</strain>
    </source>
</reference>
<keyword evidence="3 6" id="KW-0560">Oxidoreductase</keyword>
<dbReference type="EMBL" id="JAOPGA020000950">
    <property type="protein sequence ID" value="KAL0483326.1"/>
    <property type="molecule type" value="Genomic_DNA"/>
</dbReference>
<comment type="similarity">
    <text evidence="2 6">Belongs to the flavin monoamine oxidase family.</text>
</comment>
<dbReference type="Gene3D" id="1.10.405.10">
    <property type="entry name" value="Guanine Nucleotide Dissociation Inhibitor, domain 1"/>
    <property type="match status" value="1"/>
</dbReference>
<feature type="binding site" evidence="5">
    <location>
        <begin position="35"/>
        <end position="36"/>
    </location>
    <ligand>
        <name>FAD</name>
        <dbReference type="ChEBI" id="CHEBI:57692"/>
    </ligand>
</feature>
<proteinExistence type="inferred from homology"/>
<dbReference type="InterPro" id="IPR002937">
    <property type="entry name" value="Amino_oxidase"/>
</dbReference>
<evidence type="ECO:0000313" key="9">
    <source>
        <dbReference type="EMBL" id="KAL0483326.1"/>
    </source>
</evidence>
<feature type="binding site" evidence="5">
    <location>
        <position position="362"/>
    </location>
    <ligand>
        <name>substrate</name>
    </ligand>
</feature>
<evidence type="ECO:0000256" key="2">
    <source>
        <dbReference type="ARBA" id="ARBA00005995"/>
    </source>
</evidence>
<dbReference type="Pfam" id="PF01593">
    <property type="entry name" value="Amino_oxidase"/>
    <property type="match status" value="1"/>
</dbReference>
<keyword evidence="10" id="KW-1185">Reference proteome</keyword>
<dbReference type="InterPro" id="IPR050703">
    <property type="entry name" value="Flavin_MAO"/>
</dbReference>
<dbReference type="EMBL" id="JAOPGA020000551">
    <property type="protein sequence ID" value="KAL0479380.1"/>
    <property type="molecule type" value="Genomic_DNA"/>
</dbReference>
<evidence type="ECO:0000256" key="5">
    <source>
        <dbReference type="PIRSR" id="PIRSR601613-1"/>
    </source>
</evidence>
<dbReference type="SUPFAM" id="SSF51905">
    <property type="entry name" value="FAD/NAD(P)-binding domain"/>
    <property type="match status" value="1"/>
</dbReference>
<comment type="catalytic activity">
    <reaction evidence="4">
        <text>a secondary aliphatic amine + O2 + H2O = a primary amine + an aldehyde + H2O2</text>
        <dbReference type="Rhea" id="RHEA:26414"/>
        <dbReference type="ChEBI" id="CHEBI:15377"/>
        <dbReference type="ChEBI" id="CHEBI:15379"/>
        <dbReference type="ChEBI" id="CHEBI:16240"/>
        <dbReference type="ChEBI" id="CHEBI:17478"/>
        <dbReference type="ChEBI" id="CHEBI:58855"/>
        <dbReference type="ChEBI" id="CHEBI:65296"/>
        <dbReference type="EC" id="1.4.3.4"/>
    </reaction>
</comment>